<gene>
    <name evidence="1" type="ORF">FA13DRAFT_1719860</name>
</gene>
<accession>A0A4Y7SAK2</accession>
<sequence>MGYHAKQSQGKAETSNRRYWGAGIGRSGVRLEGDFLCVKYAVVPLARVTIDVIRYGKVLHPGVLQQPKWPGSGVCQRRVGAATAAVPALNADLEVYRDVSEYFKDKYPCRATLASGSYFISRSDGNRVIILSDDFNLQGEPGCLWPGVGNFNLYIVDDVDVGIVNKAVCRSQALASYTPPTSATESTS</sequence>
<protein>
    <submittedName>
        <fullName evidence="1">Uncharacterized protein</fullName>
    </submittedName>
</protein>
<proteinExistence type="predicted"/>
<dbReference type="AlphaFoldDB" id="A0A4Y7SAK2"/>
<name>A0A4Y7SAK2_COPMI</name>
<reference evidence="1 2" key="1">
    <citation type="journal article" date="2019" name="Nat. Ecol. Evol.">
        <title>Megaphylogeny resolves global patterns of mushroom evolution.</title>
        <authorList>
            <person name="Varga T."/>
            <person name="Krizsan K."/>
            <person name="Foldi C."/>
            <person name="Dima B."/>
            <person name="Sanchez-Garcia M."/>
            <person name="Sanchez-Ramirez S."/>
            <person name="Szollosi G.J."/>
            <person name="Szarkandi J.G."/>
            <person name="Papp V."/>
            <person name="Albert L."/>
            <person name="Andreopoulos W."/>
            <person name="Angelini C."/>
            <person name="Antonin V."/>
            <person name="Barry K.W."/>
            <person name="Bougher N.L."/>
            <person name="Buchanan P."/>
            <person name="Buyck B."/>
            <person name="Bense V."/>
            <person name="Catcheside P."/>
            <person name="Chovatia M."/>
            <person name="Cooper J."/>
            <person name="Damon W."/>
            <person name="Desjardin D."/>
            <person name="Finy P."/>
            <person name="Geml J."/>
            <person name="Haridas S."/>
            <person name="Hughes K."/>
            <person name="Justo A."/>
            <person name="Karasinski D."/>
            <person name="Kautmanova I."/>
            <person name="Kiss B."/>
            <person name="Kocsube S."/>
            <person name="Kotiranta H."/>
            <person name="LaButti K.M."/>
            <person name="Lechner B.E."/>
            <person name="Liimatainen K."/>
            <person name="Lipzen A."/>
            <person name="Lukacs Z."/>
            <person name="Mihaltcheva S."/>
            <person name="Morgado L.N."/>
            <person name="Niskanen T."/>
            <person name="Noordeloos M.E."/>
            <person name="Ohm R.A."/>
            <person name="Ortiz-Santana B."/>
            <person name="Ovrebo C."/>
            <person name="Racz N."/>
            <person name="Riley R."/>
            <person name="Savchenko A."/>
            <person name="Shiryaev A."/>
            <person name="Soop K."/>
            <person name="Spirin V."/>
            <person name="Szebenyi C."/>
            <person name="Tomsovsky M."/>
            <person name="Tulloss R.E."/>
            <person name="Uehling J."/>
            <person name="Grigoriev I.V."/>
            <person name="Vagvolgyi C."/>
            <person name="Papp T."/>
            <person name="Martin F.M."/>
            <person name="Miettinen O."/>
            <person name="Hibbett D.S."/>
            <person name="Nagy L.G."/>
        </authorList>
    </citation>
    <scope>NUCLEOTIDE SEQUENCE [LARGE SCALE GENOMIC DNA]</scope>
    <source>
        <strain evidence="1 2">FP101781</strain>
    </source>
</reference>
<keyword evidence="2" id="KW-1185">Reference proteome</keyword>
<dbReference type="EMBL" id="QPFP01000249">
    <property type="protein sequence ID" value="TEB18495.1"/>
    <property type="molecule type" value="Genomic_DNA"/>
</dbReference>
<dbReference type="Proteomes" id="UP000298030">
    <property type="component" value="Unassembled WGS sequence"/>
</dbReference>
<evidence type="ECO:0000313" key="1">
    <source>
        <dbReference type="EMBL" id="TEB18495.1"/>
    </source>
</evidence>
<comment type="caution">
    <text evidence="1">The sequence shown here is derived from an EMBL/GenBank/DDBJ whole genome shotgun (WGS) entry which is preliminary data.</text>
</comment>
<evidence type="ECO:0000313" key="2">
    <source>
        <dbReference type="Proteomes" id="UP000298030"/>
    </source>
</evidence>
<organism evidence="1 2">
    <name type="scientific">Coprinellus micaceus</name>
    <name type="common">Glistening ink-cap mushroom</name>
    <name type="synonym">Coprinus micaceus</name>
    <dbReference type="NCBI Taxonomy" id="71717"/>
    <lineage>
        <taxon>Eukaryota</taxon>
        <taxon>Fungi</taxon>
        <taxon>Dikarya</taxon>
        <taxon>Basidiomycota</taxon>
        <taxon>Agaricomycotina</taxon>
        <taxon>Agaricomycetes</taxon>
        <taxon>Agaricomycetidae</taxon>
        <taxon>Agaricales</taxon>
        <taxon>Agaricineae</taxon>
        <taxon>Psathyrellaceae</taxon>
        <taxon>Coprinellus</taxon>
    </lineage>
</organism>